<keyword evidence="6" id="KW-0720">Serine protease</keyword>
<dbReference type="OrthoDB" id="9801421at2"/>
<keyword evidence="4" id="KW-0645">Protease</keyword>
<protein>
    <recommendedName>
        <fullName evidence="3">prolyl oligopeptidase</fullName>
        <ecNumber evidence="3">3.4.21.26</ecNumber>
    </recommendedName>
</protein>
<dbReference type="Proteomes" id="UP000067626">
    <property type="component" value="Chromosome"/>
</dbReference>
<evidence type="ECO:0000256" key="7">
    <source>
        <dbReference type="SAM" id="MobiDB-lite"/>
    </source>
</evidence>
<dbReference type="Gene3D" id="2.130.10.120">
    <property type="entry name" value="Prolyl oligopeptidase, N-terminal domain"/>
    <property type="match status" value="1"/>
</dbReference>
<proteinExistence type="inferred from homology"/>
<dbReference type="PATRIC" id="fig|52.7.peg.9045"/>
<dbReference type="Pfam" id="PF00326">
    <property type="entry name" value="Peptidase_S9"/>
    <property type="match status" value="1"/>
</dbReference>
<feature type="compositionally biased region" description="Basic and acidic residues" evidence="7">
    <location>
        <begin position="161"/>
        <end position="175"/>
    </location>
</feature>
<feature type="region of interest" description="Disordered" evidence="7">
    <location>
        <begin position="156"/>
        <end position="179"/>
    </location>
</feature>
<dbReference type="Gene3D" id="3.40.50.1820">
    <property type="entry name" value="alpha/beta hydrolase"/>
    <property type="match status" value="1"/>
</dbReference>
<dbReference type="InterPro" id="IPR029058">
    <property type="entry name" value="AB_hydrolase_fold"/>
</dbReference>
<dbReference type="InterPro" id="IPR023302">
    <property type="entry name" value="Pept_S9A_N"/>
</dbReference>
<keyword evidence="8" id="KW-0732">Signal</keyword>
<dbReference type="PRINTS" id="PR00862">
    <property type="entry name" value="PROLIGOPTASE"/>
</dbReference>
<name>A0A0K1ET61_CHOCO</name>
<dbReference type="PANTHER" id="PTHR42881">
    <property type="entry name" value="PROLYL ENDOPEPTIDASE"/>
    <property type="match status" value="1"/>
</dbReference>
<dbReference type="InterPro" id="IPR002470">
    <property type="entry name" value="Peptidase_S9A"/>
</dbReference>
<evidence type="ECO:0000256" key="2">
    <source>
        <dbReference type="ARBA" id="ARBA00005228"/>
    </source>
</evidence>
<dbReference type="PROSITE" id="PS00708">
    <property type="entry name" value="PRO_ENDOPEP_SER"/>
    <property type="match status" value="1"/>
</dbReference>
<dbReference type="InterPro" id="IPR001375">
    <property type="entry name" value="Peptidase_S9_cat"/>
</dbReference>
<evidence type="ECO:0000256" key="5">
    <source>
        <dbReference type="ARBA" id="ARBA00022801"/>
    </source>
</evidence>
<evidence type="ECO:0000256" key="3">
    <source>
        <dbReference type="ARBA" id="ARBA00011897"/>
    </source>
</evidence>
<evidence type="ECO:0000259" key="9">
    <source>
        <dbReference type="Pfam" id="PF00326"/>
    </source>
</evidence>
<dbReference type="GO" id="GO:0004252">
    <property type="term" value="F:serine-type endopeptidase activity"/>
    <property type="evidence" value="ECO:0007669"/>
    <property type="project" value="UniProtKB-EC"/>
</dbReference>
<feature type="chain" id="PRO_5005459970" description="prolyl oligopeptidase" evidence="8">
    <location>
        <begin position="30"/>
        <end position="756"/>
    </location>
</feature>
<evidence type="ECO:0000259" key="10">
    <source>
        <dbReference type="Pfam" id="PF02897"/>
    </source>
</evidence>
<feature type="domain" description="Peptidase S9A N-terminal" evidence="10">
    <location>
        <begin position="55"/>
        <end position="473"/>
    </location>
</feature>
<accession>A0A0K1ET61</accession>
<evidence type="ECO:0000313" key="12">
    <source>
        <dbReference type="Proteomes" id="UP000067626"/>
    </source>
</evidence>
<evidence type="ECO:0000256" key="6">
    <source>
        <dbReference type="ARBA" id="ARBA00022825"/>
    </source>
</evidence>
<evidence type="ECO:0000256" key="8">
    <source>
        <dbReference type="SAM" id="SignalP"/>
    </source>
</evidence>
<dbReference type="Pfam" id="PF02897">
    <property type="entry name" value="Peptidase_S9_N"/>
    <property type="match status" value="1"/>
</dbReference>
<evidence type="ECO:0000256" key="1">
    <source>
        <dbReference type="ARBA" id="ARBA00001070"/>
    </source>
</evidence>
<gene>
    <name evidence="11" type="ORF">CMC5_082270</name>
</gene>
<dbReference type="KEGG" id="ccro:CMC5_082270"/>
<dbReference type="AlphaFoldDB" id="A0A0K1ET61"/>
<reference evidence="11 12" key="1">
    <citation type="submission" date="2015-07" db="EMBL/GenBank/DDBJ databases">
        <title>Genome analysis of myxobacterium Chondromyces crocatus Cm c5 reveals a high potential for natural compound synthesis and the genetic basis for the loss of fruiting body formation.</title>
        <authorList>
            <person name="Zaburannyi N."/>
            <person name="Bunk B."/>
            <person name="Maier J."/>
            <person name="Overmann J."/>
            <person name="Mueller R."/>
        </authorList>
    </citation>
    <scope>NUCLEOTIDE SEQUENCE [LARGE SCALE GENOMIC DNA]</scope>
    <source>
        <strain evidence="11 12">Cm c5</strain>
    </source>
</reference>
<dbReference type="EMBL" id="CP012159">
    <property type="protein sequence ID" value="AKT43989.1"/>
    <property type="molecule type" value="Genomic_DNA"/>
</dbReference>
<dbReference type="GO" id="GO:0070012">
    <property type="term" value="F:oligopeptidase activity"/>
    <property type="evidence" value="ECO:0007669"/>
    <property type="project" value="TreeGrafter"/>
</dbReference>
<comment type="similarity">
    <text evidence="2">Belongs to the peptidase S9A family.</text>
</comment>
<dbReference type="InterPro" id="IPR051167">
    <property type="entry name" value="Prolyl_oligopep/macrocyclase"/>
</dbReference>
<evidence type="ECO:0000256" key="4">
    <source>
        <dbReference type="ARBA" id="ARBA00022670"/>
    </source>
</evidence>
<keyword evidence="12" id="KW-1185">Reference proteome</keyword>
<feature type="domain" description="Peptidase S9 prolyl oligopeptidase catalytic" evidence="9">
    <location>
        <begin position="533"/>
        <end position="746"/>
    </location>
</feature>
<dbReference type="InterPro" id="IPR002471">
    <property type="entry name" value="Pept_S9_AS"/>
</dbReference>
<evidence type="ECO:0000313" key="11">
    <source>
        <dbReference type="EMBL" id="AKT43989.1"/>
    </source>
</evidence>
<feature type="signal peptide" evidence="8">
    <location>
        <begin position="1"/>
        <end position="29"/>
    </location>
</feature>
<dbReference type="GO" id="GO:0006508">
    <property type="term" value="P:proteolysis"/>
    <property type="evidence" value="ECO:0007669"/>
    <property type="project" value="UniProtKB-KW"/>
</dbReference>
<dbReference type="FunFam" id="3.40.50.1820:FF:000005">
    <property type="entry name" value="Prolyl endopeptidase"/>
    <property type="match status" value="1"/>
</dbReference>
<dbReference type="PANTHER" id="PTHR42881:SF2">
    <property type="entry name" value="PROLYL ENDOPEPTIDASE"/>
    <property type="match status" value="1"/>
</dbReference>
<organism evidence="11 12">
    <name type="scientific">Chondromyces crocatus</name>
    <dbReference type="NCBI Taxonomy" id="52"/>
    <lineage>
        <taxon>Bacteria</taxon>
        <taxon>Pseudomonadati</taxon>
        <taxon>Myxococcota</taxon>
        <taxon>Polyangia</taxon>
        <taxon>Polyangiales</taxon>
        <taxon>Polyangiaceae</taxon>
        <taxon>Chondromyces</taxon>
    </lineage>
</organism>
<dbReference type="SUPFAM" id="SSF50993">
    <property type="entry name" value="Peptidase/esterase 'gauge' domain"/>
    <property type="match status" value="1"/>
</dbReference>
<sequence length="756" mass="81741">MHRTPRPWIARALPVSIACLTACSSPAVAPQPPVAASPAATAQTEASASRGLAYPPTRTVDTVDTFFGVPVRDPYRWLEDGASNEVQGWLAAQDELTRKHLDTLPGRGVLRERLSALSYLERVSPPRKRGNRVFHTRQGATAEHRTIYWRDADLSPARPRAKADSDGTPHPERTLLDGTSLSADGSVALGIWEPSWDGKTLAYVVHPNGADAGTLHVKDVATGKVSDIDVIPGAKYADPQWNAKGDAFYYVALPTDPKIPAADLPGHSEVKLHKVGTPPSEDKVVFKATGNPETELATQISRDGRWLIVSVIRGASVIELHVSDLSKPGASWIPLVKGHDGTMAAVAWKNRLYLQTTEGAPKGRVFRIDPARPERARWEEIVPEDKEAVLESVRVIGGHLALQYLHRAQSEVQLRTLDGKPTGRGKVALPGIGSVWGVAGEPDDDTAYVYFTSFTTPGIILQLSVASGETTPFYAVKAPLDPAAHDVEQVFYPSRDGTQVSMFLVRRRGAPRDPSTPFRLNGYGGFNISLTPSFQPDKVAWLEAGGGIAIPNLRGGGEYGEAWHQGGMLTKKQNVFDDFIAAAEYLIQNGYTRPERLVIDGGSNGGLLVGAAMTQRPELFRAVLCAVPVLDMIRFPLSGDGKTWIAEYGSLENEAHFKALIGYSPYHRVKAGTAYPAVMMLSAEADDRVPPLHAWKTIAALQAATTSGRPALLRIEPKTGHAGGDRVKGRVDMWADAMAFALHAMDVTPVLGKTTR</sequence>
<dbReference type="EC" id="3.4.21.26" evidence="3"/>
<dbReference type="SUPFAM" id="SSF53474">
    <property type="entry name" value="alpha/beta-Hydrolases"/>
    <property type="match status" value="1"/>
</dbReference>
<comment type="catalytic activity">
    <reaction evidence="1">
        <text>Hydrolysis of Pro-|-Xaa &gt;&gt; Ala-|-Xaa in oligopeptides.</text>
        <dbReference type="EC" id="3.4.21.26"/>
    </reaction>
</comment>
<keyword evidence="5" id="KW-0378">Hydrolase</keyword>
<dbReference type="RefSeq" id="WP_082363282.1">
    <property type="nucleotide sequence ID" value="NZ_CP012159.1"/>
</dbReference>
<dbReference type="GO" id="GO:0005829">
    <property type="term" value="C:cytosol"/>
    <property type="evidence" value="ECO:0007669"/>
    <property type="project" value="TreeGrafter"/>
</dbReference>
<dbReference type="STRING" id="52.CMC5_082270"/>